<dbReference type="RefSeq" id="XP_005191115.2">
    <property type="nucleotide sequence ID" value="XM_005191058.4"/>
</dbReference>
<keyword evidence="5 6" id="KW-0472">Membrane</keyword>
<dbReference type="KEGG" id="mde:101895003"/>
<name>A0A1I8MZI3_MUSDO</name>
<evidence type="ECO:0000313" key="7">
    <source>
        <dbReference type="EnsemblMetazoa" id="MDOA010000-PA"/>
    </source>
</evidence>
<dbReference type="PROSITE" id="PS50895">
    <property type="entry name" value="SURF1"/>
    <property type="match status" value="1"/>
</dbReference>
<evidence type="ECO:0000256" key="2">
    <source>
        <dbReference type="ARBA" id="ARBA00007165"/>
    </source>
</evidence>
<proteinExistence type="inferred from homology"/>
<dbReference type="VEuPathDB" id="VectorBase:MDOA010000"/>
<sequence>MLRLAGLVLRPLVAINARQNVNYMQNISKVPQRRCLSQRPDTFAGPGASIAGKEEKVTPLGWFLLLIPVTTFGLGVWQTKRKAWKEQLIRDIETLTKMPPVDLPDNLDTLKDMEYRSVKVKGRFLHDKELVMGPRGFIRPDGAETQGGLFSQRDTGNGYWIVTPFQLSDRDDIILINRGWVSRKNLKPETRTAGQIPNEVELTCVVRKGEKRPQFTPDHKGDVFLYRDLPKMCAATGAQPVFLDASYQSSTPGGPIGGQTRVALRNDHLSYLITWYSLSLATAFLWYRTVLKRKPF</sequence>
<gene>
    <name evidence="7" type="primary">101895003</name>
</gene>
<protein>
    <recommendedName>
        <fullName evidence="6">SURF1-like protein</fullName>
    </recommendedName>
</protein>
<evidence type="ECO:0000256" key="1">
    <source>
        <dbReference type="ARBA" id="ARBA00004370"/>
    </source>
</evidence>
<accession>A0A1I8MZI3</accession>
<evidence type="ECO:0000256" key="4">
    <source>
        <dbReference type="ARBA" id="ARBA00022989"/>
    </source>
</evidence>
<dbReference type="EnsemblMetazoa" id="MDOA010000-RA">
    <property type="protein sequence ID" value="MDOA010000-PA"/>
    <property type="gene ID" value="MDOA010000"/>
</dbReference>
<keyword evidence="4 6" id="KW-1133">Transmembrane helix</keyword>
<feature type="transmembrane region" description="Helical" evidence="6">
    <location>
        <begin position="60"/>
        <end position="77"/>
    </location>
</feature>
<dbReference type="Pfam" id="PF02104">
    <property type="entry name" value="SURF1"/>
    <property type="match status" value="1"/>
</dbReference>
<dbReference type="VEuPathDB" id="VectorBase:MDOMA2_009205"/>
<organism evidence="7">
    <name type="scientific">Musca domestica</name>
    <name type="common">House fly</name>
    <dbReference type="NCBI Taxonomy" id="7370"/>
    <lineage>
        <taxon>Eukaryota</taxon>
        <taxon>Metazoa</taxon>
        <taxon>Ecdysozoa</taxon>
        <taxon>Arthropoda</taxon>
        <taxon>Hexapoda</taxon>
        <taxon>Insecta</taxon>
        <taxon>Pterygota</taxon>
        <taxon>Neoptera</taxon>
        <taxon>Endopterygota</taxon>
        <taxon>Diptera</taxon>
        <taxon>Brachycera</taxon>
        <taxon>Muscomorpha</taxon>
        <taxon>Muscoidea</taxon>
        <taxon>Muscidae</taxon>
        <taxon>Musca</taxon>
    </lineage>
</organism>
<dbReference type="eggNOG" id="KOG1563">
    <property type="taxonomic scope" value="Eukaryota"/>
</dbReference>
<dbReference type="GO" id="GO:0005743">
    <property type="term" value="C:mitochondrial inner membrane"/>
    <property type="evidence" value="ECO:0007669"/>
    <property type="project" value="UniProtKB-SubCell"/>
</dbReference>
<comment type="function">
    <text evidence="6">Probably involved in the biogenesis of the COX complex.</text>
</comment>
<dbReference type="AlphaFoldDB" id="A0A1I8MZI3"/>
<dbReference type="PANTHER" id="PTHR23427:SF2">
    <property type="entry name" value="SURFEIT LOCUS PROTEIN 1"/>
    <property type="match status" value="1"/>
</dbReference>
<evidence type="ECO:0000256" key="3">
    <source>
        <dbReference type="ARBA" id="ARBA00022692"/>
    </source>
</evidence>
<dbReference type="GO" id="GO:0033617">
    <property type="term" value="P:mitochondrial respiratory chain complex IV assembly"/>
    <property type="evidence" value="ECO:0007669"/>
    <property type="project" value="TreeGrafter"/>
</dbReference>
<evidence type="ECO:0000256" key="6">
    <source>
        <dbReference type="RuleBase" id="RU363076"/>
    </source>
</evidence>
<dbReference type="InterPro" id="IPR045214">
    <property type="entry name" value="Surf1/Surf4"/>
</dbReference>
<dbReference type="OrthoDB" id="10040024at2759"/>
<reference evidence="7" key="1">
    <citation type="submission" date="2020-05" db="UniProtKB">
        <authorList>
            <consortium name="EnsemblMetazoa"/>
        </authorList>
    </citation>
    <scope>IDENTIFICATION</scope>
    <source>
        <strain evidence="7">Aabys</strain>
    </source>
</reference>
<feature type="transmembrane region" description="Helical" evidence="6">
    <location>
        <begin position="269"/>
        <end position="287"/>
    </location>
</feature>
<evidence type="ECO:0000256" key="5">
    <source>
        <dbReference type="ARBA" id="ARBA00023136"/>
    </source>
</evidence>
<dbReference type="STRING" id="7370.A0A1I8MZI3"/>
<keyword evidence="3 6" id="KW-0812">Transmembrane</keyword>
<dbReference type="CDD" id="cd06662">
    <property type="entry name" value="SURF1"/>
    <property type="match status" value="1"/>
</dbReference>
<dbReference type="InterPro" id="IPR002994">
    <property type="entry name" value="Surf1/Shy1"/>
</dbReference>
<comment type="subcellular location">
    <subcellularLocation>
        <location evidence="1">Membrane</location>
    </subcellularLocation>
    <subcellularLocation>
        <location evidence="6">Mitochondrion inner membrane</location>
        <topology evidence="6">Multi-pass membrane protein</topology>
    </subcellularLocation>
</comment>
<dbReference type="PANTHER" id="PTHR23427">
    <property type="entry name" value="SURFEIT LOCUS PROTEIN"/>
    <property type="match status" value="1"/>
</dbReference>
<keyword evidence="6" id="KW-0999">Mitochondrion inner membrane</keyword>
<comment type="similarity">
    <text evidence="2 6">Belongs to the SURF1 family.</text>
</comment>
<keyword evidence="6" id="KW-0496">Mitochondrion</keyword>